<evidence type="ECO:0000256" key="2">
    <source>
        <dbReference type="ARBA" id="ARBA00022729"/>
    </source>
</evidence>
<evidence type="ECO:0000256" key="1">
    <source>
        <dbReference type="ARBA" id="ARBA00004613"/>
    </source>
</evidence>
<evidence type="ECO:0000313" key="4">
    <source>
        <dbReference type="Proteomes" id="UP000275368"/>
    </source>
</evidence>
<dbReference type="PANTHER" id="PTHR34216:SF3">
    <property type="entry name" value="POLY-BETA-1,6-N-ACETYL-D-GLUCOSAMINE N-DEACETYLASE"/>
    <property type="match status" value="1"/>
</dbReference>
<dbReference type="PROSITE" id="PS51677">
    <property type="entry name" value="NODB"/>
    <property type="match status" value="1"/>
</dbReference>
<dbReference type="InterPro" id="IPR011330">
    <property type="entry name" value="Glyco_hydro/deAcase_b/a-brl"/>
</dbReference>
<dbReference type="KEGG" id="pbk:Back11_42930"/>
<dbReference type="EMBL" id="AP019308">
    <property type="protein sequence ID" value="BBH22948.1"/>
    <property type="molecule type" value="Genomic_DNA"/>
</dbReference>
<keyword evidence="4" id="KW-1185">Reference proteome</keyword>
<reference evidence="3 4" key="1">
    <citation type="submission" date="2018-11" db="EMBL/GenBank/DDBJ databases">
        <title>Complete genome sequence of Paenibacillus baekrokdamisoli strain KCTC 33723.</title>
        <authorList>
            <person name="Kang S.W."/>
            <person name="Lee K.C."/>
            <person name="Kim K.K."/>
            <person name="Kim J.S."/>
            <person name="Kim D.S."/>
            <person name="Ko S.H."/>
            <person name="Yang S.H."/>
            <person name="Lee J.S."/>
        </authorList>
    </citation>
    <scope>NUCLEOTIDE SEQUENCE [LARGE SCALE GENOMIC DNA]</scope>
    <source>
        <strain evidence="3 4">KCTC 33723</strain>
    </source>
</reference>
<evidence type="ECO:0000313" key="3">
    <source>
        <dbReference type="EMBL" id="BBH22948.1"/>
    </source>
</evidence>
<proteinExistence type="predicted"/>
<dbReference type="CDD" id="cd10918">
    <property type="entry name" value="CE4_NodB_like_5s_6s"/>
    <property type="match status" value="1"/>
</dbReference>
<dbReference type="InterPro" id="IPR002509">
    <property type="entry name" value="NODB_dom"/>
</dbReference>
<dbReference type="GO" id="GO:0005975">
    <property type="term" value="P:carbohydrate metabolic process"/>
    <property type="evidence" value="ECO:0007669"/>
    <property type="project" value="InterPro"/>
</dbReference>
<dbReference type="GO" id="GO:0016810">
    <property type="term" value="F:hydrolase activity, acting on carbon-nitrogen (but not peptide) bonds"/>
    <property type="evidence" value="ECO:0007669"/>
    <property type="project" value="InterPro"/>
</dbReference>
<dbReference type="InterPro" id="IPR051398">
    <property type="entry name" value="Polysacch_Deacetylase"/>
</dbReference>
<name>A0A3G9JFW8_9BACL</name>
<dbReference type="Proteomes" id="UP000275368">
    <property type="component" value="Chromosome"/>
</dbReference>
<organism evidence="3 4">
    <name type="scientific">Paenibacillus baekrokdamisoli</name>
    <dbReference type="NCBI Taxonomy" id="1712516"/>
    <lineage>
        <taxon>Bacteria</taxon>
        <taxon>Bacillati</taxon>
        <taxon>Bacillota</taxon>
        <taxon>Bacilli</taxon>
        <taxon>Bacillales</taxon>
        <taxon>Paenibacillaceae</taxon>
        <taxon>Paenibacillus</taxon>
    </lineage>
</organism>
<keyword evidence="2" id="KW-0732">Signal</keyword>
<comment type="subcellular location">
    <subcellularLocation>
        <location evidence="1">Secreted</location>
    </subcellularLocation>
</comment>
<dbReference type="OrthoDB" id="9778320at2"/>
<protein>
    <submittedName>
        <fullName evidence="3">Polysaccharide deacetylase</fullName>
    </submittedName>
</protein>
<dbReference type="AlphaFoldDB" id="A0A3G9JFW8"/>
<dbReference type="RefSeq" id="WP_125661837.1">
    <property type="nucleotide sequence ID" value="NZ_AP019308.1"/>
</dbReference>
<dbReference type="Gene3D" id="3.20.20.370">
    <property type="entry name" value="Glycoside hydrolase/deacetylase"/>
    <property type="match status" value="1"/>
</dbReference>
<accession>A0A3G9JFW8</accession>
<dbReference type="GO" id="GO:0005576">
    <property type="term" value="C:extracellular region"/>
    <property type="evidence" value="ECO:0007669"/>
    <property type="project" value="UniProtKB-SubCell"/>
</dbReference>
<dbReference type="PANTHER" id="PTHR34216">
    <property type="match status" value="1"/>
</dbReference>
<dbReference type="Pfam" id="PF01522">
    <property type="entry name" value="Polysacc_deac_1"/>
    <property type="match status" value="1"/>
</dbReference>
<gene>
    <name evidence="3" type="ORF">Back11_42930</name>
</gene>
<sequence>MKHRVYRLTLGSFLLFILIAQSPAHTAVATNGHTDKVAVLMYHHLDNSNTNSLTITPALFRQQLTFLKSKGYHFISLHDFRLFMQGGPVPSNAVLITFDDGYESFYTQAYPILKELSVPAVNFVVTNYLLEVSPYLPHLSVDQIHAMRTEPPNIDFQCHTHDMHKKAGRKSYLTAHLVTATGKESQQMYENRVLQDTSTCLQLLNKVGMSELNSFSYPYGIYNSQLSVLLLESGIRYAFTIHPGLASRGVDHLEIPRINAGSASISAKRLYQMINHLN</sequence>
<dbReference type="SUPFAM" id="SSF88713">
    <property type="entry name" value="Glycoside hydrolase/deacetylase"/>
    <property type="match status" value="1"/>
</dbReference>